<evidence type="ECO:0000259" key="11">
    <source>
        <dbReference type="SMART" id="SM00387"/>
    </source>
</evidence>
<dbReference type="Pfam" id="PF07730">
    <property type="entry name" value="HisKA_3"/>
    <property type="match status" value="1"/>
</dbReference>
<evidence type="ECO:0000256" key="9">
    <source>
        <dbReference type="SAM" id="Coils"/>
    </source>
</evidence>
<keyword evidence="5" id="KW-0547">Nucleotide-binding</keyword>
<evidence type="ECO:0000256" key="1">
    <source>
        <dbReference type="ARBA" id="ARBA00000085"/>
    </source>
</evidence>
<dbReference type="CDD" id="cd16917">
    <property type="entry name" value="HATPase_UhpB-NarQ-NarX-like"/>
    <property type="match status" value="1"/>
</dbReference>
<feature type="transmembrane region" description="Helical" evidence="10">
    <location>
        <begin position="61"/>
        <end position="76"/>
    </location>
</feature>
<dbReference type="InterPro" id="IPR050482">
    <property type="entry name" value="Sensor_HK_TwoCompSys"/>
</dbReference>
<keyword evidence="4" id="KW-0808">Transferase</keyword>
<feature type="domain" description="Histidine kinase/HSP90-like ATPase" evidence="11">
    <location>
        <begin position="299"/>
        <end position="399"/>
    </location>
</feature>
<dbReference type="PANTHER" id="PTHR24421:SF10">
    <property type="entry name" value="NITRATE_NITRITE SENSOR PROTEIN NARQ"/>
    <property type="match status" value="1"/>
</dbReference>
<comment type="caution">
    <text evidence="12">The sequence shown here is derived from an EMBL/GenBank/DDBJ whole genome shotgun (WGS) entry which is preliminary data.</text>
</comment>
<dbReference type="InterPro" id="IPR003594">
    <property type="entry name" value="HATPase_dom"/>
</dbReference>
<keyword evidence="6 12" id="KW-0418">Kinase</keyword>
<dbReference type="EMBL" id="JADOUA010000001">
    <property type="protein sequence ID" value="MBG6089383.1"/>
    <property type="molecule type" value="Genomic_DNA"/>
</dbReference>
<gene>
    <name evidence="12" type="ORF">IW256_003496</name>
</gene>
<dbReference type="GO" id="GO:0005524">
    <property type="term" value="F:ATP binding"/>
    <property type="evidence" value="ECO:0007669"/>
    <property type="project" value="UniProtKB-KW"/>
</dbReference>
<dbReference type="GO" id="GO:0016020">
    <property type="term" value="C:membrane"/>
    <property type="evidence" value="ECO:0007669"/>
    <property type="project" value="InterPro"/>
</dbReference>
<evidence type="ECO:0000256" key="4">
    <source>
        <dbReference type="ARBA" id="ARBA00022679"/>
    </source>
</evidence>
<evidence type="ECO:0000313" key="12">
    <source>
        <dbReference type="EMBL" id="MBG6089383.1"/>
    </source>
</evidence>
<dbReference type="Pfam" id="PF02518">
    <property type="entry name" value="HATPase_c"/>
    <property type="match status" value="1"/>
</dbReference>
<proteinExistence type="predicted"/>
<evidence type="ECO:0000256" key="8">
    <source>
        <dbReference type="ARBA" id="ARBA00023012"/>
    </source>
</evidence>
<organism evidence="12 13">
    <name type="scientific">Actinomadura viridis</name>
    <dbReference type="NCBI Taxonomy" id="58110"/>
    <lineage>
        <taxon>Bacteria</taxon>
        <taxon>Bacillati</taxon>
        <taxon>Actinomycetota</taxon>
        <taxon>Actinomycetes</taxon>
        <taxon>Streptosporangiales</taxon>
        <taxon>Thermomonosporaceae</taxon>
        <taxon>Actinomadura</taxon>
    </lineage>
</organism>
<evidence type="ECO:0000256" key="6">
    <source>
        <dbReference type="ARBA" id="ARBA00022777"/>
    </source>
</evidence>
<name>A0A931DIV5_9ACTN</name>
<keyword evidence="13" id="KW-1185">Reference proteome</keyword>
<dbReference type="GO" id="GO:0046983">
    <property type="term" value="F:protein dimerization activity"/>
    <property type="evidence" value="ECO:0007669"/>
    <property type="project" value="InterPro"/>
</dbReference>
<dbReference type="Gene3D" id="3.30.565.10">
    <property type="entry name" value="Histidine kinase-like ATPase, C-terminal domain"/>
    <property type="match status" value="1"/>
</dbReference>
<keyword evidence="3" id="KW-0597">Phosphoprotein</keyword>
<dbReference type="SUPFAM" id="SSF55874">
    <property type="entry name" value="ATPase domain of HSP90 chaperone/DNA topoisomerase II/histidine kinase"/>
    <property type="match status" value="1"/>
</dbReference>
<keyword evidence="10" id="KW-0472">Membrane</keyword>
<reference evidence="12" key="1">
    <citation type="submission" date="2020-11" db="EMBL/GenBank/DDBJ databases">
        <title>Sequencing the genomes of 1000 actinobacteria strains.</title>
        <authorList>
            <person name="Klenk H.-P."/>
        </authorList>
    </citation>
    <scope>NUCLEOTIDE SEQUENCE</scope>
    <source>
        <strain evidence="12">DSM 43175</strain>
    </source>
</reference>
<sequence>MLIEARVRGVALDALVAAGLAACAVAAALVWPGVRSLDAGGGLLLAAAHAPLAWRRRRPGLALTAVIALMLPFHLLQYQHHAAVPAEVLALFTFAVMGRRVRTVLFGTAAVLLVCAVLFSMGTSGRSGLEQIGVIEAVVGVVVGVQSWRVHRARMAAVTERAERAERTREEEARRRVAEERLRIARDLHDLLAHSITVIGVRAGAAAHAVHSGRPLDRAELAGTLDAIAATCRDARAEVRATLQVLREPETPGAPAPPPGTRLGVPSGVAGIPELAEAARAAGLRVVLEERGEGAEAPEVGIVAYRIVQEALTNVVKHARAGAVRIVLHRGGGDLLITVADDGRGPDAGGAPAAEGGPGGTGFGIVGMAERARSVGGTVETGPGADGGFVVRAVLPLNASRRISAR</sequence>
<evidence type="ECO:0000313" key="13">
    <source>
        <dbReference type="Proteomes" id="UP000614047"/>
    </source>
</evidence>
<evidence type="ECO:0000256" key="5">
    <source>
        <dbReference type="ARBA" id="ARBA00022741"/>
    </source>
</evidence>
<keyword evidence="9" id="KW-0175">Coiled coil</keyword>
<feature type="transmembrane region" description="Helical" evidence="10">
    <location>
        <begin position="104"/>
        <end position="122"/>
    </location>
</feature>
<accession>A0A931DIV5</accession>
<dbReference type="Proteomes" id="UP000614047">
    <property type="component" value="Unassembled WGS sequence"/>
</dbReference>
<feature type="coiled-coil region" evidence="9">
    <location>
        <begin position="155"/>
        <end position="182"/>
    </location>
</feature>
<dbReference type="PANTHER" id="PTHR24421">
    <property type="entry name" value="NITRATE/NITRITE SENSOR PROTEIN NARX-RELATED"/>
    <property type="match status" value="1"/>
</dbReference>
<dbReference type="EC" id="2.7.13.3" evidence="2"/>
<dbReference type="InterPro" id="IPR011712">
    <property type="entry name" value="Sig_transdc_His_kin_sub3_dim/P"/>
</dbReference>
<keyword evidence="7" id="KW-0067">ATP-binding</keyword>
<dbReference type="RefSeq" id="WP_197011997.1">
    <property type="nucleotide sequence ID" value="NZ_BAABES010000004.1"/>
</dbReference>
<dbReference type="GO" id="GO:0000155">
    <property type="term" value="F:phosphorelay sensor kinase activity"/>
    <property type="evidence" value="ECO:0007669"/>
    <property type="project" value="InterPro"/>
</dbReference>
<evidence type="ECO:0000256" key="2">
    <source>
        <dbReference type="ARBA" id="ARBA00012438"/>
    </source>
</evidence>
<protein>
    <recommendedName>
        <fullName evidence="2">histidine kinase</fullName>
        <ecNumber evidence="2">2.7.13.3</ecNumber>
    </recommendedName>
</protein>
<dbReference type="AlphaFoldDB" id="A0A931DIV5"/>
<keyword evidence="8" id="KW-0902">Two-component regulatory system</keyword>
<dbReference type="SMART" id="SM00387">
    <property type="entry name" value="HATPase_c"/>
    <property type="match status" value="1"/>
</dbReference>
<keyword evidence="10" id="KW-1133">Transmembrane helix</keyword>
<evidence type="ECO:0000256" key="7">
    <source>
        <dbReference type="ARBA" id="ARBA00022840"/>
    </source>
</evidence>
<dbReference type="InterPro" id="IPR036890">
    <property type="entry name" value="HATPase_C_sf"/>
</dbReference>
<keyword evidence="10" id="KW-0812">Transmembrane</keyword>
<dbReference type="Gene3D" id="1.20.5.1930">
    <property type="match status" value="1"/>
</dbReference>
<comment type="catalytic activity">
    <reaction evidence="1">
        <text>ATP + protein L-histidine = ADP + protein N-phospho-L-histidine.</text>
        <dbReference type="EC" id="2.7.13.3"/>
    </reaction>
</comment>
<evidence type="ECO:0000256" key="3">
    <source>
        <dbReference type="ARBA" id="ARBA00022553"/>
    </source>
</evidence>
<evidence type="ECO:0000256" key="10">
    <source>
        <dbReference type="SAM" id="Phobius"/>
    </source>
</evidence>
<feature type="transmembrane region" description="Helical" evidence="10">
    <location>
        <begin position="12"/>
        <end position="31"/>
    </location>
</feature>